<dbReference type="EMBL" id="LRDH01000024">
    <property type="protein sequence ID" value="PPV17404.1"/>
    <property type="molecule type" value="Genomic_DNA"/>
</dbReference>
<proteinExistence type="predicted"/>
<sequence length="131" mass="15713">MDRIFTKEELAGSAYNIINELLKDAEFLGEKFYKSIIIDDDNDISVLDNNKKFQREYSLSEVSYLLSDSIDGFWEADKSFIEYVNYLENKIEDKYSELNQYNFIEYCKRVYNLKYKTLNVYSKLKEIERLV</sequence>
<protein>
    <submittedName>
        <fullName evidence="1">Uncharacterized protein</fullName>
    </submittedName>
</protein>
<dbReference type="RefSeq" id="WP_027635397.1">
    <property type="nucleotide sequence ID" value="NZ_JBQKJI010000003.1"/>
</dbReference>
<name>A0A2S7FE93_CLOBU</name>
<organism evidence="1 2">
    <name type="scientific">Clostridium butyricum</name>
    <dbReference type="NCBI Taxonomy" id="1492"/>
    <lineage>
        <taxon>Bacteria</taxon>
        <taxon>Bacillati</taxon>
        <taxon>Bacillota</taxon>
        <taxon>Clostridia</taxon>
        <taxon>Eubacteriales</taxon>
        <taxon>Clostridiaceae</taxon>
        <taxon>Clostridium</taxon>
    </lineage>
</organism>
<comment type="caution">
    <text evidence="1">The sequence shown here is derived from an EMBL/GenBank/DDBJ whole genome shotgun (WGS) entry which is preliminary data.</text>
</comment>
<evidence type="ECO:0000313" key="2">
    <source>
        <dbReference type="Proteomes" id="UP000238081"/>
    </source>
</evidence>
<dbReference type="Proteomes" id="UP000238081">
    <property type="component" value="Unassembled WGS sequence"/>
</dbReference>
<accession>A0A2S7FE93</accession>
<gene>
    <name evidence="1" type="ORF">AWN73_07740</name>
</gene>
<evidence type="ECO:0000313" key="1">
    <source>
        <dbReference type="EMBL" id="PPV17404.1"/>
    </source>
</evidence>
<dbReference type="AlphaFoldDB" id="A0A2S7FE93"/>
<reference evidence="1 2" key="1">
    <citation type="submission" date="2016-01" db="EMBL/GenBank/DDBJ databases">
        <title>Characterization of the Clostridium difficile lineages that are prevalent in Hong Kong and China.</title>
        <authorList>
            <person name="Kwok J.S.-L."/>
            <person name="Lam W.-Y."/>
            <person name="Ip M."/>
            <person name="Chan T.-F."/>
            <person name="Hawkey P.M."/>
            <person name="Tsui S.K.-W."/>
        </authorList>
    </citation>
    <scope>NUCLEOTIDE SEQUENCE [LARGE SCALE GENOMIC DNA]</scope>
    <source>
        <strain evidence="1 2">300064</strain>
    </source>
</reference>